<dbReference type="EMBL" id="BK014869">
    <property type="protein sequence ID" value="DAD79666.1"/>
    <property type="molecule type" value="Genomic_DNA"/>
</dbReference>
<evidence type="ECO:0000313" key="1">
    <source>
        <dbReference type="EMBL" id="DAD79666.1"/>
    </source>
</evidence>
<accession>A0A8S5MBN9</accession>
<reference evidence="1" key="1">
    <citation type="journal article" date="2021" name="Proc. Natl. Acad. Sci. U.S.A.">
        <title>A Catalog of Tens of Thousands of Viruses from Human Metagenomes Reveals Hidden Associations with Chronic Diseases.</title>
        <authorList>
            <person name="Tisza M.J."/>
            <person name="Buck C.B."/>
        </authorList>
    </citation>
    <scope>NUCLEOTIDE SEQUENCE</scope>
    <source>
        <strain evidence="1">Ct53O25</strain>
    </source>
</reference>
<name>A0A8S5MBN9_9CAUD</name>
<proteinExistence type="predicted"/>
<organism evidence="1">
    <name type="scientific">Podoviridae sp. ct53O25</name>
    <dbReference type="NCBI Taxonomy" id="2826539"/>
    <lineage>
        <taxon>Viruses</taxon>
        <taxon>Duplodnaviria</taxon>
        <taxon>Heunggongvirae</taxon>
        <taxon>Uroviricota</taxon>
        <taxon>Caudoviricetes</taxon>
    </lineage>
</organism>
<protein>
    <submittedName>
        <fullName evidence="1">Uncharacterized protein</fullName>
    </submittedName>
</protein>
<sequence>MASFFNNLEKQYDCAQSAVYIDTELSIKKRERKRSYIRSYH</sequence>